<feature type="region of interest" description="Disordered" evidence="2">
    <location>
        <begin position="381"/>
        <end position="407"/>
    </location>
</feature>
<feature type="compositionally biased region" description="Acidic residues" evidence="2">
    <location>
        <begin position="1444"/>
        <end position="1458"/>
    </location>
</feature>
<keyword evidence="1" id="KW-0175">Coiled coil</keyword>
<feature type="region of interest" description="Disordered" evidence="2">
    <location>
        <begin position="1274"/>
        <end position="1302"/>
    </location>
</feature>
<feature type="compositionally biased region" description="Basic and acidic residues" evidence="2">
    <location>
        <begin position="817"/>
        <end position="836"/>
    </location>
</feature>
<feature type="region of interest" description="Disordered" evidence="2">
    <location>
        <begin position="2161"/>
        <end position="2213"/>
    </location>
</feature>
<feature type="region of interest" description="Disordered" evidence="2">
    <location>
        <begin position="1443"/>
        <end position="1480"/>
    </location>
</feature>
<keyword evidence="4" id="KW-1185">Reference proteome</keyword>
<gene>
    <name evidence="3" type="ORF">ADUPG1_009964</name>
</gene>
<sequence>MESDEQLIDYPSLLGIPTSSLCFCSDCLVLGLASAGFAIVDSTSLDIICEQKKTPHTSPITCMTQDGMGRLWTVDKEGTCVCWGFKDLEPITDTETEAGESYSDEERPSPTETGKSPVIPFVIKIFSIHSSSSASIVAPRHVGRRSTNSKRSKEKKLEITSICGSTQHKSVLIGCSDGSIRRCTCSATSLKAISRPNLLTVLPVSSKKGGQSHCSSDTKPSKSAKRSSSTAITSIMMLENGHIYACGEQGVFMWQGSISRGKGVSDTKPSKSAKRSSSTAITSIMMLENGHIYACGEQGVFMWQGSISRGKGVCICDKPTSMLALCELELNIDGYDDANPMYRGDEDDVPPGDLGEISGDGHSMFQSSVLSAVSPTSTTGMYSISRDTTHSESFSDTDRSQASGSIPIDSVPSNLSLCVCMGHKDGSVSVFEVESGCIVWSCDGVKREAELDIPSISHVHGDDMHDDTADSHDLSAISGITADSSIVQCKVDVQQADHSSRSHVVTHSSHTIPAKRGVRCLLSVGHFLFVGRVDGSLECYDLYEDFSPPSSIVSCTVDEESNSYCTHIVAWGDCLYGSVIGRVSKAQLELEASLAAERDERAMQRQPSLYGATGKDSTTTSVHKPSHVTVKAGQVVRDFMRWSIPSLLGDHMKEIMEGEEVEEVEEVEEGEGEEGEKHGDVNAIVIRSGMAVEPTPSPIMTSSRGIVLNEEYDSQSKNAITLVDYDNVPESPSLSLLSLLDLLSRGLLSESDTLAAMLEMGVQMGKKEADIHDMVKRCIEEKGKSVLSDRQDSTLDNTIPNTSNETFTDAESQSIGSHERTDKAEGKEEREGKEGREEVDDDDEEEEEEEEDIFEIEDISELSPHPLSLSHLSQVVSNTPLVTSSSNIIPGTTGVAIPASHHRSSMGLRVREHNSGVSLSPTTTVGRRYSPFVSSGGCGDHSQSMSGHSGFDSRIVGTLGTPAVVQSSRLRKDTTPSTVKKNQLTKDQEDDGEKEEEEEEEKGKEKEIGKIETKQTKGRNNNATVKKNQLTKDQEDDGEKEEEEEEEKGKEKEIGKIETKQTKGRNNNACIRTSSSTQTGLHGILTKAKKYDISTKSVAQRTMIVTNAGTSMSPPVPGTESDLTENQTHHHPFPSFSPTLSHGLTTVFHAHLIKESASMRERLQELQWKLVVEKEASREGEERRKELCGIVEECERVNEELEDQIVTLRDRVQEFEEKEERFFEEKRVYENNTQEIVDLRDAQIAELEAVVSELTIQLEQYQVSGSIQSQVMLNSSLQEEEERGREEEEAQEEGEAQEGEEAEMMIDVESHILELEAVVNDLSVDLQESEANYEDLMVKYKEQESKLEHTELDLENLSDDYSDLKGQLQSALSELDLCKSQLKEKEKRAKESKRREEQHYVGMSVPFPSLSLSELPLSAFTHLILPFEKTHAASKDLTSIQDVGMEEDGGGEEREEAQEPMTPPLPSLDSLHSPCSTYSPSTTMTSKTTLGTMCGATSLLSSHLPFSVSEEAIDLKDANNRVKMLLNCISELECDIGVLVSWVSNNRSSIFRTDSSITTDIDACSGSDSGSDVDDSLSVYRKDTIRKGMQDKVNRRMKLFQILQGSENGGSDSGDSIVKASMEGKEEHKEEQGTSLSLRDNQTLQMLSSIKLLKQSILDLRTDNSSKDSRIEVLKQDLYSKEEEFDTILCKFDESSKKGVELEKKIDQINIILKGKEEEAQTLNNRLVECQGLLQISETTRIEIESRCSELQTTLDTLREQYSVSESHLTQCKSDKKISESRIVSLMTDLDKTQEIVQKLRRFESMYIAEKENKSKLEDKLRELEADYASISTELKSTQSELLKSREDMKHAQSEHSAVLSSSLSSLSSSLSLQHQEAITKVRNELQEKVSNLREEITISSMKLKTCKDDCAQLREEIESLDGKCHSIQSELKEKDKRIKELTNDLETQKYQFKSEEKKLKEENEQSEKRFVEKLKEFEEKCRVEESKHCREMSSWKDQEREFIEESKKLNSIIESKTHGITLAEDRIKLLVSQHKKDKNRLIENHSEELETVQAEVSILKTRLSNLISKSEKESFSLQSNLDSVTEKLSYERSEKQKEISLKEQEIRQKKRAKKLAEDERRDKEKLKEQFERTKRQLDEEKRAKETFNIELTNLQKKYESQHSVTEKLSYERSEKQKEISLKEQENRQKKRAKKLAEDERRDKEKLKEQFERTKRQLDEEKRAKETFNIELTNLQKKYESQRLELISLKDCHSSLSSEYSILEKEHSELKSQHCQSCCDLKTLQSIKQGMESDHAHSVIVLTQEYEAKLSNLSKKLEISEDSLSSLHSHSQDTMERLSESEHTIKLKDEEISSLKAVMDEMEAKVSEMRRDYANLEELSRKAQEAKKKVDSMLGVASITSSKHRQALYSIGKENAKLIRRNRALELALRQSIIRNPSSSSSSSAMDGDNDMTIDCSQTSNETCAKISQLYLKLRRRLSLCESELIRTKTDLKEQFMKKRTEDTSHVINPTILSFIQLLESTIVKMSSEALKQRLKRYKKEEDLDSNLRVSISRLTYLCGELEKDIVCPKEKIGETLQNDLNNSIEIGKRMRIIRLILNSFVSVVDNTSGSRLVSQEKEEKKKEDDVTPSPSEIQETRMVTDEPESAMKGEEREELLQKQEQAAWKLLVGVLYSSCLLLSHEAEIE</sequence>
<feature type="compositionally biased region" description="Polar residues" evidence="2">
    <location>
        <begin position="381"/>
        <end position="404"/>
    </location>
</feature>
<feature type="region of interest" description="Disordered" evidence="2">
    <location>
        <begin position="204"/>
        <end position="229"/>
    </location>
</feature>
<name>A0ABQ5KYI6_9EUKA</name>
<feature type="compositionally biased region" description="Acidic residues" evidence="2">
    <location>
        <begin position="1034"/>
        <end position="1046"/>
    </location>
</feature>
<dbReference type="Gene3D" id="1.10.287.1490">
    <property type="match status" value="1"/>
</dbReference>
<proteinExistence type="predicted"/>
<organism evidence="3 4">
    <name type="scientific">Aduncisulcus paluster</name>
    <dbReference type="NCBI Taxonomy" id="2918883"/>
    <lineage>
        <taxon>Eukaryota</taxon>
        <taxon>Metamonada</taxon>
        <taxon>Carpediemonas-like organisms</taxon>
        <taxon>Aduncisulcus</taxon>
    </lineage>
</organism>
<feature type="compositionally biased region" description="Basic and acidic residues" evidence="2">
    <location>
        <begin position="2635"/>
        <end position="2654"/>
    </location>
</feature>
<feature type="compositionally biased region" description="Polar residues" evidence="2">
    <location>
        <begin position="794"/>
        <end position="816"/>
    </location>
</feature>
<feature type="compositionally biased region" description="Polar residues" evidence="2">
    <location>
        <begin position="1018"/>
        <end position="1028"/>
    </location>
</feature>
<feature type="region of interest" description="Disordered" evidence="2">
    <location>
        <begin position="964"/>
        <end position="1076"/>
    </location>
</feature>
<evidence type="ECO:0000256" key="2">
    <source>
        <dbReference type="SAM" id="MobiDB-lite"/>
    </source>
</evidence>
<dbReference type="SUPFAM" id="SSF50978">
    <property type="entry name" value="WD40 repeat-like"/>
    <property type="match status" value="1"/>
</dbReference>
<dbReference type="EMBL" id="BQXS01011388">
    <property type="protein sequence ID" value="GKT37116.1"/>
    <property type="molecule type" value="Genomic_DNA"/>
</dbReference>
<evidence type="ECO:0000256" key="1">
    <source>
        <dbReference type="SAM" id="Coils"/>
    </source>
</evidence>
<feature type="region of interest" description="Disordered" evidence="2">
    <location>
        <begin position="94"/>
        <end position="116"/>
    </location>
</feature>
<feature type="compositionally biased region" description="Acidic residues" evidence="2">
    <location>
        <begin position="837"/>
        <end position="854"/>
    </location>
</feature>
<feature type="region of interest" description="Disordered" evidence="2">
    <location>
        <begin position="2615"/>
        <end position="2654"/>
    </location>
</feature>
<feature type="compositionally biased region" description="Acidic residues" evidence="2">
    <location>
        <begin position="988"/>
        <end position="1000"/>
    </location>
</feature>
<accession>A0ABQ5KYI6</accession>
<protein>
    <submittedName>
        <fullName evidence="3">Uncharacterized protein</fullName>
    </submittedName>
</protein>
<reference evidence="3" key="1">
    <citation type="submission" date="2022-03" db="EMBL/GenBank/DDBJ databases">
        <title>Draft genome sequence of Aduncisulcus paluster, a free-living microaerophilic Fornicata.</title>
        <authorList>
            <person name="Yuyama I."/>
            <person name="Kume K."/>
            <person name="Tamura T."/>
            <person name="Inagaki Y."/>
            <person name="Hashimoto T."/>
        </authorList>
    </citation>
    <scope>NUCLEOTIDE SEQUENCE</scope>
    <source>
        <strain evidence="3">NY0171</strain>
    </source>
</reference>
<dbReference type="SUPFAM" id="SSF57997">
    <property type="entry name" value="Tropomyosin"/>
    <property type="match status" value="1"/>
</dbReference>
<feature type="compositionally biased region" description="Polar residues" evidence="2">
    <location>
        <begin position="208"/>
        <end position="218"/>
    </location>
</feature>
<feature type="region of interest" description="Disordered" evidence="2">
    <location>
        <begin position="1108"/>
        <end position="1137"/>
    </location>
</feature>
<feature type="compositionally biased region" description="Basic and acidic residues" evidence="2">
    <location>
        <begin position="2615"/>
        <end position="2626"/>
    </location>
</feature>
<feature type="compositionally biased region" description="Basic and acidic residues" evidence="2">
    <location>
        <begin position="2161"/>
        <end position="2188"/>
    </location>
</feature>
<feature type="compositionally biased region" description="Polar residues" evidence="2">
    <location>
        <begin position="1064"/>
        <end position="1076"/>
    </location>
</feature>
<feature type="compositionally biased region" description="Basic and acidic residues" evidence="2">
    <location>
        <begin position="1047"/>
        <end position="1061"/>
    </location>
</feature>
<feature type="compositionally biased region" description="Basic and acidic residues" evidence="2">
    <location>
        <begin position="1001"/>
        <end position="1015"/>
    </location>
</feature>
<dbReference type="Proteomes" id="UP001057375">
    <property type="component" value="Unassembled WGS sequence"/>
</dbReference>
<feature type="compositionally biased region" description="Low complexity" evidence="2">
    <location>
        <begin position="1467"/>
        <end position="1480"/>
    </location>
</feature>
<feature type="coiled-coil region" evidence="1">
    <location>
        <begin position="1706"/>
        <end position="1761"/>
    </location>
</feature>
<feature type="compositionally biased region" description="Basic and acidic residues" evidence="2">
    <location>
        <begin position="2195"/>
        <end position="2213"/>
    </location>
</feature>
<feature type="compositionally biased region" description="Acidic residues" evidence="2">
    <location>
        <begin position="1287"/>
        <end position="1302"/>
    </location>
</feature>
<feature type="coiled-coil region" evidence="1">
    <location>
        <begin position="1800"/>
        <end position="1981"/>
    </location>
</feature>
<feature type="region of interest" description="Disordered" evidence="2">
    <location>
        <begin position="786"/>
        <end position="854"/>
    </location>
</feature>
<evidence type="ECO:0000313" key="4">
    <source>
        <dbReference type="Proteomes" id="UP001057375"/>
    </source>
</evidence>
<evidence type="ECO:0000313" key="3">
    <source>
        <dbReference type="EMBL" id="GKT37116.1"/>
    </source>
</evidence>
<feature type="coiled-coil region" evidence="1">
    <location>
        <begin position="2303"/>
        <end position="2396"/>
    </location>
</feature>
<comment type="caution">
    <text evidence="3">The sequence shown here is derived from an EMBL/GenBank/DDBJ whole genome shotgun (WGS) entry which is preliminary data.</text>
</comment>
<dbReference type="InterPro" id="IPR036322">
    <property type="entry name" value="WD40_repeat_dom_sf"/>
</dbReference>